<dbReference type="AlphaFoldDB" id="A0A385ETK3"/>
<organism evidence="1">
    <name type="scientific">Acinetobacter baumannii WM99c</name>
    <dbReference type="NCBI Taxonomy" id="945555"/>
    <lineage>
        <taxon>Bacteria</taxon>
        <taxon>Pseudomonadati</taxon>
        <taxon>Pseudomonadota</taxon>
        <taxon>Gammaproteobacteria</taxon>
        <taxon>Moraxellales</taxon>
        <taxon>Moraxellaceae</taxon>
        <taxon>Acinetobacter</taxon>
        <taxon>Acinetobacter calcoaceticus/baumannii complex</taxon>
    </lineage>
</organism>
<accession>A0A385ETK3</accession>
<evidence type="ECO:0000313" key="1">
    <source>
        <dbReference type="EMBL" id="AXQ89600.1"/>
    </source>
</evidence>
<dbReference type="EMBL" id="CP031743">
    <property type="protein sequence ID" value="AXQ89600.1"/>
    <property type="molecule type" value="Genomic_DNA"/>
</dbReference>
<evidence type="ECO:0008006" key="2">
    <source>
        <dbReference type="Google" id="ProtNLM"/>
    </source>
</evidence>
<sequence length="131" mass="15348">MNIRQLFYCVYDPENFHCVHFVILAAKVIFEKDYTPCFLGLTGPLQESIKTSRNTVHRNKHIKKPEDGCIVLMTYLDQSSHVGLFFQGRIFHLIERGPQRITVEQANSIFSRIRYYEPNLSLPELSQQERS</sequence>
<protein>
    <recommendedName>
        <fullName evidence="2">NlpC/P60 domain-containing protein</fullName>
    </recommendedName>
</protein>
<reference evidence="1" key="1">
    <citation type="submission" date="2018-08" db="EMBL/GenBank/DDBJ databases">
        <title>Complete genome sequence of Acinetobacter baumannii strain WM99c.</title>
        <authorList>
            <person name="Nigro S.J."/>
            <person name="Wick R.R."/>
            <person name="Holt K.E."/>
            <person name="Hall R.M."/>
        </authorList>
    </citation>
    <scope>NUCLEOTIDE SEQUENCE</scope>
    <source>
        <strain evidence="1">WM99c</strain>
    </source>
</reference>
<proteinExistence type="predicted"/>
<dbReference type="RefSeq" id="WP_001026372.1">
    <property type="nucleotide sequence ID" value="NZ_AERY01000156.1"/>
</dbReference>
<name>A0A385ETK3_ACIBA</name>
<gene>
    <name evidence="1" type="ORF">BSF95_01207</name>
</gene>